<proteinExistence type="predicted"/>
<keyword evidence="1" id="KW-0472">Membrane</keyword>
<keyword evidence="1" id="KW-1133">Transmembrane helix</keyword>
<feature type="transmembrane region" description="Helical" evidence="1">
    <location>
        <begin position="291"/>
        <end position="310"/>
    </location>
</feature>
<protein>
    <submittedName>
        <fullName evidence="3">F-box domain-containing protein</fullName>
    </submittedName>
</protein>
<evidence type="ECO:0000313" key="2">
    <source>
        <dbReference type="Proteomes" id="UP000095287"/>
    </source>
</evidence>
<sequence>METLPVDLTAQIVGLVSRRSKERLRLTDSSWQPIVKVFHEGEFDLFIDLHVNSAAPSIECDVSKKDLLSGSRSAWSEEVAKDTHLVRDVHLSISNNFKWKQQSHDQALEEDFRFIQKVFALARRGRRVHLTLKVQSNGADPPKQCEILRRLFDLIPCIPVATVDRHNALRRDSATEKAKRTYDVYDLLESTFDRLRIPFMPELVHTLLELSDKDKPPTSQADPYLEKYYFRYFPKCTDPLARPRYNGPTTFATFLDMDTVLIDFSAFRRYQKTNKSRQKRSLKGMFRYDARNYLIMAFIAFVVFLVFFQYPTFKKYLLSWV</sequence>
<dbReference type="WBParaSite" id="L893_g22477.t1">
    <property type="protein sequence ID" value="L893_g22477.t1"/>
    <property type="gene ID" value="L893_g22477"/>
</dbReference>
<dbReference type="AlphaFoldDB" id="A0A1I7Z392"/>
<accession>A0A1I7Z392</accession>
<name>A0A1I7Z392_9BILA</name>
<keyword evidence="1" id="KW-0812">Transmembrane</keyword>
<evidence type="ECO:0000256" key="1">
    <source>
        <dbReference type="SAM" id="Phobius"/>
    </source>
</evidence>
<dbReference type="Proteomes" id="UP000095287">
    <property type="component" value="Unplaced"/>
</dbReference>
<reference evidence="3" key="1">
    <citation type="submission" date="2016-11" db="UniProtKB">
        <authorList>
            <consortium name="WormBaseParasite"/>
        </authorList>
    </citation>
    <scope>IDENTIFICATION</scope>
</reference>
<keyword evidence="2" id="KW-1185">Reference proteome</keyword>
<organism evidence="2 3">
    <name type="scientific">Steinernema glaseri</name>
    <dbReference type="NCBI Taxonomy" id="37863"/>
    <lineage>
        <taxon>Eukaryota</taxon>
        <taxon>Metazoa</taxon>
        <taxon>Ecdysozoa</taxon>
        <taxon>Nematoda</taxon>
        <taxon>Chromadorea</taxon>
        <taxon>Rhabditida</taxon>
        <taxon>Tylenchina</taxon>
        <taxon>Panagrolaimomorpha</taxon>
        <taxon>Strongyloidoidea</taxon>
        <taxon>Steinernematidae</taxon>
        <taxon>Steinernema</taxon>
    </lineage>
</organism>
<evidence type="ECO:0000313" key="3">
    <source>
        <dbReference type="WBParaSite" id="L893_g22477.t1"/>
    </source>
</evidence>